<accession>A0ABV1EES7</accession>
<protein>
    <submittedName>
        <fullName evidence="3">Helix-turn-helix transcriptional regulator</fullName>
    </submittedName>
</protein>
<dbReference type="Pfam" id="PF01381">
    <property type="entry name" value="HTH_3"/>
    <property type="match status" value="1"/>
</dbReference>
<organism evidence="3 4">
    <name type="scientific">Pseudoflavonifractor intestinihominis</name>
    <dbReference type="NCBI Taxonomy" id="3133171"/>
    <lineage>
        <taxon>Bacteria</taxon>
        <taxon>Bacillati</taxon>
        <taxon>Bacillota</taxon>
        <taxon>Clostridia</taxon>
        <taxon>Eubacteriales</taxon>
        <taxon>Oscillospiraceae</taxon>
        <taxon>Pseudoflavonifractor</taxon>
    </lineage>
</organism>
<dbReference type="Gene3D" id="1.10.260.40">
    <property type="entry name" value="lambda repressor-like DNA-binding domains"/>
    <property type="match status" value="1"/>
</dbReference>
<evidence type="ECO:0000256" key="1">
    <source>
        <dbReference type="ARBA" id="ARBA00023125"/>
    </source>
</evidence>
<proteinExistence type="predicted"/>
<evidence type="ECO:0000313" key="3">
    <source>
        <dbReference type="EMBL" id="MEQ2444956.1"/>
    </source>
</evidence>
<evidence type="ECO:0000313" key="4">
    <source>
        <dbReference type="Proteomes" id="UP001464378"/>
    </source>
</evidence>
<dbReference type="SMART" id="SM00530">
    <property type="entry name" value="HTH_XRE"/>
    <property type="match status" value="1"/>
</dbReference>
<dbReference type="CDD" id="cd00093">
    <property type="entry name" value="HTH_XRE"/>
    <property type="match status" value="1"/>
</dbReference>
<dbReference type="RefSeq" id="WP_349232622.1">
    <property type="nucleotide sequence ID" value="NZ_JBBMFK010000038.1"/>
</dbReference>
<keyword evidence="1" id="KW-0238">DNA-binding</keyword>
<sequence length="114" mass="12859">MREQDYRNIGVRIHNLRKLRGLSQAALAERAELSTPYISHIERGMKLLSLPALLRIAEVLDIPPGTLLNDPKTPGNSHLEFAFLLDACSPVERQVIYDLVLAAKESMVRHFKIS</sequence>
<dbReference type="PROSITE" id="PS50943">
    <property type="entry name" value="HTH_CROC1"/>
    <property type="match status" value="1"/>
</dbReference>
<dbReference type="InterPro" id="IPR050807">
    <property type="entry name" value="TransReg_Diox_bact_type"/>
</dbReference>
<dbReference type="PANTHER" id="PTHR46797:SF1">
    <property type="entry name" value="METHYLPHOSPHONATE SYNTHASE"/>
    <property type="match status" value="1"/>
</dbReference>
<keyword evidence="4" id="KW-1185">Reference proteome</keyword>
<dbReference type="EMBL" id="JBBMFK010000038">
    <property type="protein sequence ID" value="MEQ2444956.1"/>
    <property type="molecule type" value="Genomic_DNA"/>
</dbReference>
<name>A0ABV1EES7_9FIRM</name>
<dbReference type="InterPro" id="IPR001387">
    <property type="entry name" value="Cro/C1-type_HTH"/>
</dbReference>
<gene>
    <name evidence="3" type="ORF">WMO64_16000</name>
</gene>
<dbReference type="PANTHER" id="PTHR46797">
    <property type="entry name" value="HTH-TYPE TRANSCRIPTIONAL REGULATOR"/>
    <property type="match status" value="1"/>
</dbReference>
<comment type="caution">
    <text evidence="3">The sequence shown here is derived from an EMBL/GenBank/DDBJ whole genome shotgun (WGS) entry which is preliminary data.</text>
</comment>
<evidence type="ECO:0000259" key="2">
    <source>
        <dbReference type="PROSITE" id="PS50943"/>
    </source>
</evidence>
<reference evidence="3 4" key="1">
    <citation type="submission" date="2024-03" db="EMBL/GenBank/DDBJ databases">
        <title>Human intestinal bacterial collection.</title>
        <authorList>
            <person name="Pauvert C."/>
            <person name="Hitch T.C.A."/>
            <person name="Clavel T."/>
        </authorList>
    </citation>
    <scope>NUCLEOTIDE SEQUENCE [LARGE SCALE GENOMIC DNA]</scope>
    <source>
        <strain evidence="3 4">CLA-AP-H29</strain>
    </source>
</reference>
<dbReference type="SUPFAM" id="SSF47413">
    <property type="entry name" value="lambda repressor-like DNA-binding domains"/>
    <property type="match status" value="1"/>
</dbReference>
<dbReference type="InterPro" id="IPR010982">
    <property type="entry name" value="Lambda_DNA-bd_dom_sf"/>
</dbReference>
<feature type="domain" description="HTH cro/C1-type" evidence="2">
    <location>
        <begin position="13"/>
        <end position="67"/>
    </location>
</feature>
<dbReference type="Proteomes" id="UP001464378">
    <property type="component" value="Unassembled WGS sequence"/>
</dbReference>